<gene>
    <name evidence="3" type="ORF">G1C94_1262</name>
</gene>
<comment type="caution">
    <text evidence="3">The sequence shown here is derived from an EMBL/GenBank/DDBJ whole genome shotgun (WGS) entry which is preliminary data.</text>
</comment>
<dbReference type="InterPro" id="IPR025420">
    <property type="entry name" value="DUF4143"/>
</dbReference>
<dbReference type="PANTHER" id="PTHR43566">
    <property type="entry name" value="CONSERVED PROTEIN"/>
    <property type="match status" value="1"/>
</dbReference>
<protein>
    <submittedName>
        <fullName evidence="3">Presumable ATPase</fullName>
    </submittedName>
</protein>
<evidence type="ECO:0000259" key="2">
    <source>
        <dbReference type="Pfam" id="PF13635"/>
    </source>
</evidence>
<evidence type="ECO:0000313" key="3">
    <source>
        <dbReference type="EMBL" id="NMN02640.1"/>
    </source>
</evidence>
<dbReference type="RefSeq" id="WP_172146588.1">
    <property type="nucleotide sequence ID" value="NZ_JAAIIJ010000024.1"/>
</dbReference>
<sequence length="385" mass="43707">MIPRTLIDQAQKLATWFPVVSVTGPRQSGKSTLVRHAFPDYEYINLESEQVRRLAQEDPVGFIRNRPAKLIIDEAQHVPELFSEIQVVSDANNKPGQYILSGSQNFLLLKNITQSLAGRVGLLKLLPLSFKEALQAKPTLTADEFMFSGGFPRLYDTGLPEHLLFSNYVETYVQRDVSDYLDVRNLASFRKFLELCALNVGNLTNYSNLANDADISPLTAKSWLSILESSYVAFELMPYHSSARTRLTKTPKLYFYDTGLLCYLLGITSLEELLLSEHLGAVYENLIIGETLKDYFNQTQEPRLCFYRDASGREIDLIDESRPREPMLVEIKSSETYHDRFAKHLRAIGDELGVPSERRHVVSRVADSYVSKGVPVSSARDWLLR</sequence>
<dbReference type="InterPro" id="IPR027417">
    <property type="entry name" value="P-loop_NTPase"/>
</dbReference>
<feature type="domain" description="AAA" evidence="1">
    <location>
        <begin position="18"/>
        <end position="133"/>
    </location>
</feature>
<organism evidence="3 4">
    <name type="scientific">Bifidobacterium panos</name>
    <dbReference type="NCBI Taxonomy" id="2675321"/>
    <lineage>
        <taxon>Bacteria</taxon>
        <taxon>Bacillati</taxon>
        <taxon>Actinomycetota</taxon>
        <taxon>Actinomycetes</taxon>
        <taxon>Bifidobacteriales</taxon>
        <taxon>Bifidobacteriaceae</taxon>
        <taxon>Bifidobacterium</taxon>
    </lineage>
</organism>
<proteinExistence type="predicted"/>
<reference evidence="3 4" key="1">
    <citation type="submission" date="2020-02" db="EMBL/GenBank/DDBJ databases">
        <title>Characterization of phylogenetic diversity of novel bifidobacterial species isolated in Czech ZOOs.</title>
        <authorList>
            <person name="Lugli G.A."/>
            <person name="Vera N.B."/>
            <person name="Ventura M."/>
        </authorList>
    </citation>
    <scope>NUCLEOTIDE SEQUENCE [LARGE SCALE GENOMIC DNA]</scope>
    <source>
        <strain evidence="3 4">DSM 109963</strain>
    </source>
</reference>
<dbReference type="SUPFAM" id="SSF52540">
    <property type="entry name" value="P-loop containing nucleoside triphosphate hydrolases"/>
    <property type="match status" value="1"/>
</dbReference>
<dbReference type="Pfam" id="PF13173">
    <property type="entry name" value="AAA_14"/>
    <property type="match status" value="1"/>
</dbReference>
<dbReference type="InterPro" id="IPR041682">
    <property type="entry name" value="AAA_14"/>
</dbReference>
<dbReference type="Proteomes" id="UP000553756">
    <property type="component" value="Unassembled WGS sequence"/>
</dbReference>
<accession>A0ABX1SXT6</accession>
<dbReference type="Pfam" id="PF13635">
    <property type="entry name" value="DUF4143"/>
    <property type="match status" value="1"/>
</dbReference>
<dbReference type="EMBL" id="JAAIIJ010000024">
    <property type="protein sequence ID" value="NMN02640.1"/>
    <property type="molecule type" value="Genomic_DNA"/>
</dbReference>
<evidence type="ECO:0000313" key="4">
    <source>
        <dbReference type="Proteomes" id="UP000553756"/>
    </source>
</evidence>
<name>A0ABX1SXT6_9BIFI</name>
<keyword evidence="4" id="KW-1185">Reference proteome</keyword>
<evidence type="ECO:0000259" key="1">
    <source>
        <dbReference type="Pfam" id="PF13173"/>
    </source>
</evidence>
<dbReference type="PANTHER" id="PTHR43566:SF2">
    <property type="entry name" value="DUF4143 DOMAIN-CONTAINING PROTEIN"/>
    <property type="match status" value="1"/>
</dbReference>
<feature type="domain" description="DUF4143" evidence="2">
    <location>
        <begin position="174"/>
        <end position="334"/>
    </location>
</feature>